<dbReference type="PANTHER" id="PTHR30632:SF14">
    <property type="entry name" value="TUNGSTATE_MOLYBDATE_CHROMATE-BINDING PROTEIN MODA"/>
    <property type="match status" value="1"/>
</dbReference>
<evidence type="ECO:0000256" key="2">
    <source>
        <dbReference type="ARBA" id="ARBA00022723"/>
    </source>
</evidence>
<evidence type="ECO:0000256" key="5">
    <source>
        <dbReference type="SAM" id="SignalP"/>
    </source>
</evidence>
<dbReference type="GO" id="GO:0015689">
    <property type="term" value="P:molybdate ion transport"/>
    <property type="evidence" value="ECO:0007669"/>
    <property type="project" value="InterPro"/>
</dbReference>
<name>F5RAC0_METUF</name>
<feature type="chain" id="PRO_5003325710" evidence="5">
    <location>
        <begin position="25"/>
        <end position="264"/>
    </location>
</feature>
<dbReference type="EMBL" id="AFHG01000036">
    <property type="protein sequence ID" value="EGK72516.1"/>
    <property type="molecule type" value="Genomic_DNA"/>
</dbReference>
<dbReference type="InterPro" id="IPR050682">
    <property type="entry name" value="ModA/WtpA"/>
</dbReference>
<feature type="binding site" evidence="4">
    <location>
        <position position="62"/>
    </location>
    <ligand>
        <name>molybdate</name>
        <dbReference type="ChEBI" id="CHEBI:36264"/>
    </ligand>
</feature>
<dbReference type="OrthoDB" id="9785015at2"/>
<proteinExistence type="inferred from homology"/>
<dbReference type="GO" id="GO:0030973">
    <property type="term" value="F:molybdate ion binding"/>
    <property type="evidence" value="ECO:0007669"/>
    <property type="project" value="InterPro"/>
</dbReference>
<sequence length="264" mass="28663">MRRRLLPLPLVLVVLTLCFGSIRAAEPPAVAAAADLKFALSEAATQFERDSGQKVRLSFGSSGNFTQQIENGAPFELFLSADEAFVFRLADAGRTLDRGTQYAIGRLVLFVPERSPLKPDPTLEDLRAALTDGRLRRFAIANPEHAPYGRAARSVLRHAGLWTAIEPRLVLGENAAQAMQFAASGSSQGGIVPLSLSRAPDIARQGRFVPLPAEWHADEPLRQRMVLLKGAGATARAFHDWLRSPAGRDLLARHGFTRPEASAP</sequence>
<dbReference type="InterPro" id="IPR044084">
    <property type="entry name" value="AvModA-like_subst-bd"/>
</dbReference>
<dbReference type="Pfam" id="PF13531">
    <property type="entry name" value="SBP_bac_11"/>
    <property type="match status" value="1"/>
</dbReference>
<comment type="caution">
    <text evidence="6">The sequence shown here is derived from an EMBL/GenBank/DDBJ whole genome shotgun (WGS) entry which is preliminary data.</text>
</comment>
<keyword evidence="4" id="KW-0500">Molybdenum</keyword>
<organism evidence="6 7">
    <name type="scientific">Methyloversatilis universalis (strain ATCC BAA-1314 / DSM 25237 / JCM 13912 / CCUG 52030 / FAM5)</name>
    <dbReference type="NCBI Taxonomy" id="1000565"/>
    <lineage>
        <taxon>Bacteria</taxon>
        <taxon>Pseudomonadati</taxon>
        <taxon>Pseudomonadota</taxon>
        <taxon>Betaproteobacteria</taxon>
        <taxon>Nitrosomonadales</taxon>
        <taxon>Sterolibacteriaceae</taxon>
        <taxon>Methyloversatilis</taxon>
    </lineage>
</organism>
<comment type="similarity">
    <text evidence="1">Belongs to the bacterial solute-binding protein ModA family.</text>
</comment>
<feature type="signal peptide" evidence="5">
    <location>
        <begin position="1"/>
        <end position="24"/>
    </location>
</feature>
<dbReference type="GO" id="GO:0046872">
    <property type="term" value="F:metal ion binding"/>
    <property type="evidence" value="ECO:0007669"/>
    <property type="project" value="UniProtKB-KW"/>
</dbReference>
<evidence type="ECO:0000256" key="1">
    <source>
        <dbReference type="ARBA" id="ARBA00009175"/>
    </source>
</evidence>
<dbReference type="PANTHER" id="PTHR30632">
    <property type="entry name" value="MOLYBDATE-BINDING PERIPLASMIC PROTEIN"/>
    <property type="match status" value="1"/>
</dbReference>
<dbReference type="eggNOG" id="COG0725">
    <property type="taxonomic scope" value="Bacteria"/>
</dbReference>
<dbReference type="AlphaFoldDB" id="F5RAC0"/>
<keyword evidence="7" id="KW-1185">Reference proteome</keyword>
<dbReference type="PIRSF" id="PIRSF004846">
    <property type="entry name" value="ModA"/>
    <property type="match status" value="1"/>
</dbReference>
<dbReference type="STRING" id="1000565.METUNv1_01281"/>
<accession>F5RAC0</accession>
<dbReference type="SUPFAM" id="SSF53850">
    <property type="entry name" value="Periplasmic binding protein-like II"/>
    <property type="match status" value="1"/>
</dbReference>
<dbReference type="Proteomes" id="UP000005019">
    <property type="component" value="Unassembled WGS sequence"/>
</dbReference>
<dbReference type="InterPro" id="IPR005950">
    <property type="entry name" value="ModA"/>
</dbReference>
<evidence type="ECO:0000313" key="7">
    <source>
        <dbReference type="Proteomes" id="UP000005019"/>
    </source>
</evidence>
<dbReference type="Gene3D" id="3.40.190.10">
    <property type="entry name" value="Periplasmic binding protein-like II"/>
    <property type="match status" value="2"/>
</dbReference>
<gene>
    <name evidence="6" type="ORF">METUNv1_01281</name>
</gene>
<keyword evidence="3 5" id="KW-0732">Signal</keyword>
<reference evidence="6 7" key="1">
    <citation type="journal article" date="2011" name="J. Bacteriol.">
        <title>Genome sequence of Methyloversatilis universalis FAM5T, a methylotrophic representative of the order Rhodocyclales.</title>
        <authorList>
            <person name="Kittichotirat W."/>
            <person name="Good N.M."/>
            <person name="Hall R."/>
            <person name="Bringel F."/>
            <person name="Lajus A."/>
            <person name="Medigue C."/>
            <person name="Smalley N.E."/>
            <person name="Beck D."/>
            <person name="Bumgarner R."/>
            <person name="Vuilleumier S."/>
            <person name="Kalyuzhnaya M.G."/>
        </authorList>
    </citation>
    <scope>NUCLEOTIDE SEQUENCE [LARGE SCALE GENOMIC DNA]</scope>
    <source>
        <strain evidence="7">ATCC BAA-1314 / JCM 13912 / FAM5</strain>
    </source>
</reference>
<keyword evidence="2 4" id="KW-0479">Metal-binding</keyword>
<dbReference type="CDD" id="cd13539">
    <property type="entry name" value="PBP2_AvModA"/>
    <property type="match status" value="1"/>
</dbReference>
<evidence type="ECO:0000256" key="3">
    <source>
        <dbReference type="ARBA" id="ARBA00022729"/>
    </source>
</evidence>
<protein>
    <submittedName>
        <fullName evidence="6">ABC transporter, periplasmic protein molybdate transporter</fullName>
    </submittedName>
</protein>
<evidence type="ECO:0000256" key="4">
    <source>
        <dbReference type="PIRSR" id="PIRSR004846-1"/>
    </source>
</evidence>
<dbReference type="NCBIfam" id="TIGR01256">
    <property type="entry name" value="modA"/>
    <property type="match status" value="1"/>
</dbReference>
<evidence type="ECO:0000313" key="6">
    <source>
        <dbReference type="EMBL" id="EGK72516.1"/>
    </source>
</evidence>